<sequence>MASCSSTSFVKIVLQSIDDKAFEVDEAIAKQSVTIEHMIEDRNPIWTVVVADYLAIKGLLSPACEDILDFIKRKDPTHIRKLFNIT</sequence>
<dbReference type="Proteomes" id="UP001060085">
    <property type="component" value="Linkage Group LG05"/>
</dbReference>
<gene>
    <name evidence="1" type="ORF">M9H77_21999</name>
</gene>
<reference evidence="2" key="1">
    <citation type="journal article" date="2023" name="Nat. Plants">
        <title>Single-cell RNA sequencing provides a high-resolution roadmap for understanding the multicellular compartmentation of specialized metabolism.</title>
        <authorList>
            <person name="Sun S."/>
            <person name="Shen X."/>
            <person name="Li Y."/>
            <person name="Li Y."/>
            <person name="Wang S."/>
            <person name="Li R."/>
            <person name="Zhang H."/>
            <person name="Shen G."/>
            <person name="Guo B."/>
            <person name="Wei J."/>
            <person name="Xu J."/>
            <person name="St-Pierre B."/>
            <person name="Chen S."/>
            <person name="Sun C."/>
        </authorList>
    </citation>
    <scope>NUCLEOTIDE SEQUENCE [LARGE SCALE GENOMIC DNA]</scope>
</reference>
<proteinExistence type="predicted"/>
<protein>
    <submittedName>
        <fullName evidence="1">Uncharacterized protein</fullName>
    </submittedName>
</protein>
<keyword evidence="2" id="KW-1185">Reference proteome</keyword>
<comment type="caution">
    <text evidence="1">The sequence shown here is derived from an EMBL/GenBank/DDBJ whole genome shotgun (WGS) entry which is preliminary data.</text>
</comment>
<evidence type="ECO:0000313" key="2">
    <source>
        <dbReference type="Proteomes" id="UP001060085"/>
    </source>
</evidence>
<organism evidence="1 2">
    <name type="scientific">Catharanthus roseus</name>
    <name type="common">Madagascar periwinkle</name>
    <name type="synonym">Vinca rosea</name>
    <dbReference type="NCBI Taxonomy" id="4058"/>
    <lineage>
        <taxon>Eukaryota</taxon>
        <taxon>Viridiplantae</taxon>
        <taxon>Streptophyta</taxon>
        <taxon>Embryophyta</taxon>
        <taxon>Tracheophyta</taxon>
        <taxon>Spermatophyta</taxon>
        <taxon>Magnoliopsida</taxon>
        <taxon>eudicotyledons</taxon>
        <taxon>Gunneridae</taxon>
        <taxon>Pentapetalae</taxon>
        <taxon>asterids</taxon>
        <taxon>lamiids</taxon>
        <taxon>Gentianales</taxon>
        <taxon>Apocynaceae</taxon>
        <taxon>Rauvolfioideae</taxon>
        <taxon>Vinceae</taxon>
        <taxon>Catharanthinae</taxon>
        <taxon>Catharanthus</taxon>
    </lineage>
</organism>
<evidence type="ECO:0000313" key="1">
    <source>
        <dbReference type="EMBL" id="KAI5662676.1"/>
    </source>
</evidence>
<dbReference type="EMBL" id="CM044705">
    <property type="protein sequence ID" value="KAI5662676.1"/>
    <property type="molecule type" value="Genomic_DNA"/>
</dbReference>
<name>A0ACC0APY3_CATRO</name>
<accession>A0ACC0APY3</accession>